<dbReference type="InterPro" id="IPR018086">
    <property type="entry name" value="NADH_UbQ_OxRdtase_su1_CS"/>
</dbReference>
<comment type="function">
    <text evidence="1">Core subunit of the mitochondrial membrane respiratory chain NADH dehydrogenase (Complex I) that is believed to belong to the minimal assembly required for catalysis. Complex I functions in the transfer of electrons from NADH to the respiratory chain. The immediate electron acceptor for the enzyme is believed to be ubiquinone.</text>
</comment>
<evidence type="ECO:0000256" key="8">
    <source>
        <dbReference type="ARBA" id="ARBA00023075"/>
    </source>
</evidence>
<dbReference type="GO" id="GO:0008137">
    <property type="term" value="F:NADH dehydrogenase (ubiquinone) activity"/>
    <property type="evidence" value="ECO:0007669"/>
    <property type="project" value="UniProtKB-EC"/>
</dbReference>
<dbReference type="EMBL" id="KP273592">
    <property type="protein sequence ID" value="AJP76851.1"/>
    <property type="molecule type" value="Genomic_DNA"/>
</dbReference>
<sequence length="298" mass="33737">MILSVFLQILVVFIGVAFLTLLERKILGYIQLRKGPNKVGFMGLLQPFADGIKLFTKEMTLPSVSNFSPYIMSPMIALFLSLAGWCLVPSMGYGFMFNYSLILFLCIVSISVYTTMVAGWSSNSKYSLLGGIRAGAQTISYEVSLILVMLSPIFLWGSYKFQFYLDLAPYIGWPIFICLPLGICWFVTILAETNRTPFDLAEGESELVSGFNTEYMGVGFALIMLAEYASIILMSFLFSLIFSGLSFILFSLVVYFFLWSRGSYPRYRYDNLMYLCWKSFLPISIAFLPLFLSLSNMF</sequence>
<feature type="transmembrane region" description="Helical" evidence="12">
    <location>
        <begin position="240"/>
        <end position="260"/>
    </location>
</feature>
<dbReference type="Pfam" id="PF00146">
    <property type="entry name" value="NADHdh"/>
    <property type="match status" value="1"/>
</dbReference>
<evidence type="ECO:0000256" key="11">
    <source>
        <dbReference type="RuleBase" id="RU000473"/>
    </source>
</evidence>
<reference evidence="13" key="1">
    <citation type="submission" date="2014-12" db="EMBL/GenBank/DDBJ databases">
        <authorList>
            <person name="Jaenicke S."/>
        </authorList>
    </citation>
    <scope>NUCLEOTIDE SEQUENCE</scope>
</reference>
<proteinExistence type="inferred from homology"/>
<keyword evidence="9 12" id="KW-0472">Membrane</keyword>
<evidence type="ECO:0000256" key="9">
    <source>
        <dbReference type="ARBA" id="ARBA00023136"/>
    </source>
</evidence>
<dbReference type="PANTHER" id="PTHR11432">
    <property type="entry name" value="NADH DEHYDROGENASE SUBUNIT 1"/>
    <property type="match status" value="1"/>
</dbReference>
<evidence type="ECO:0000256" key="1">
    <source>
        <dbReference type="ARBA" id="ARBA00003257"/>
    </source>
</evidence>
<feature type="transmembrane region" description="Helical" evidence="12">
    <location>
        <begin position="96"/>
        <end position="118"/>
    </location>
</feature>
<dbReference type="HAMAP" id="MF_01350">
    <property type="entry name" value="NDH1_NuoH"/>
    <property type="match status" value="1"/>
</dbReference>
<dbReference type="EC" id="7.1.1.2" evidence="11"/>
<feature type="transmembrane region" description="Helical" evidence="12">
    <location>
        <begin position="6"/>
        <end position="22"/>
    </location>
</feature>
<dbReference type="InterPro" id="IPR001694">
    <property type="entry name" value="NADH_UbQ_OxRdtase_su1/FPO"/>
</dbReference>
<keyword evidence="11 13" id="KW-0496">Mitochondrion</keyword>
<evidence type="ECO:0000313" key="13">
    <source>
        <dbReference type="EMBL" id="AJP76851.1"/>
    </source>
</evidence>
<evidence type="ECO:0000256" key="5">
    <source>
        <dbReference type="ARBA" id="ARBA00022448"/>
    </source>
</evidence>
<dbReference type="PROSITE" id="PS00667">
    <property type="entry name" value="COMPLEX1_ND1_1"/>
    <property type="match status" value="1"/>
</dbReference>
<dbReference type="GO" id="GO:0009060">
    <property type="term" value="P:aerobic respiration"/>
    <property type="evidence" value="ECO:0007669"/>
    <property type="project" value="TreeGrafter"/>
</dbReference>
<dbReference type="PROSITE" id="PS00668">
    <property type="entry name" value="COMPLEX1_ND1_2"/>
    <property type="match status" value="1"/>
</dbReference>
<reference evidence="13" key="2">
    <citation type="journal article" date="2015" name="Mitochondrial DNA">
        <title>The complete mitogenome of the fairy shrimp Phallocryptus tserensodnomi (Crustacea: Anostraca: Thamnocephalidae).</title>
        <authorList>
            <person name="Fan Y.P."/>
            <person name="Lu B."/>
            <person name="Yang J.S."/>
        </authorList>
    </citation>
    <scope>NUCLEOTIDE SEQUENCE</scope>
</reference>
<evidence type="ECO:0000256" key="12">
    <source>
        <dbReference type="SAM" id="Phobius"/>
    </source>
</evidence>
<keyword evidence="8 11" id="KW-0830">Ubiquinone</keyword>
<evidence type="ECO:0000256" key="2">
    <source>
        <dbReference type="ARBA" id="ARBA00004225"/>
    </source>
</evidence>
<keyword evidence="6 10" id="KW-0812">Transmembrane</keyword>
<comment type="catalytic activity">
    <reaction evidence="11">
        <text>a ubiquinone + NADH + 5 H(+)(in) = a ubiquinol + NAD(+) + 4 H(+)(out)</text>
        <dbReference type="Rhea" id="RHEA:29091"/>
        <dbReference type="Rhea" id="RHEA-COMP:9565"/>
        <dbReference type="Rhea" id="RHEA-COMP:9566"/>
        <dbReference type="ChEBI" id="CHEBI:15378"/>
        <dbReference type="ChEBI" id="CHEBI:16389"/>
        <dbReference type="ChEBI" id="CHEBI:17976"/>
        <dbReference type="ChEBI" id="CHEBI:57540"/>
        <dbReference type="ChEBI" id="CHEBI:57945"/>
        <dbReference type="EC" id="7.1.1.2"/>
    </reaction>
</comment>
<feature type="transmembrane region" description="Helical" evidence="12">
    <location>
        <begin position="67"/>
        <end position="90"/>
    </location>
</feature>
<feature type="transmembrane region" description="Helical" evidence="12">
    <location>
        <begin position="171"/>
        <end position="191"/>
    </location>
</feature>
<dbReference type="GO" id="GO:0005743">
    <property type="term" value="C:mitochondrial inner membrane"/>
    <property type="evidence" value="ECO:0007669"/>
    <property type="project" value="UniProtKB-SubCell"/>
</dbReference>
<gene>
    <name evidence="13" type="primary">NAD1</name>
</gene>
<evidence type="ECO:0000256" key="3">
    <source>
        <dbReference type="ARBA" id="ARBA00010535"/>
    </source>
</evidence>
<dbReference type="GO" id="GO:0003954">
    <property type="term" value="F:NADH dehydrogenase activity"/>
    <property type="evidence" value="ECO:0007669"/>
    <property type="project" value="TreeGrafter"/>
</dbReference>
<dbReference type="PANTHER" id="PTHR11432:SF3">
    <property type="entry name" value="NADH-UBIQUINONE OXIDOREDUCTASE CHAIN 1"/>
    <property type="match status" value="1"/>
</dbReference>
<accession>A0A0U1Z7D0</accession>
<comment type="subcellular location">
    <subcellularLocation>
        <location evidence="10">Mitochondrion inner membrane</location>
        <topology evidence="10">Multi-pass membrane protein</topology>
    </subcellularLocation>
    <subcellularLocation>
        <location evidence="2">Mitochondrion membrane</location>
        <topology evidence="2">Multi-pass membrane protein</topology>
    </subcellularLocation>
</comment>
<name>A0A0U1Z7D0_9CRUS</name>
<comment type="similarity">
    <text evidence="3 10">Belongs to the complex I subunit 1 family.</text>
</comment>
<geneLocation type="mitochondrion" evidence="13"/>
<feature type="transmembrane region" description="Helical" evidence="12">
    <location>
        <begin position="215"/>
        <end position="234"/>
    </location>
</feature>
<protein>
    <recommendedName>
        <fullName evidence="4 11">NADH-ubiquinone oxidoreductase chain 1</fullName>
        <ecNumber evidence="11">7.1.1.2</ecNumber>
    </recommendedName>
</protein>
<evidence type="ECO:0000256" key="6">
    <source>
        <dbReference type="ARBA" id="ARBA00022692"/>
    </source>
</evidence>
<evidence type="ECO:0000256" key="4">
    <source>
        <dbReference type="ARBA" id="ARBA00021009"/>
    </source>
</evidence>
<organism evidence="13">
    <name type="scientific">Phallocryptus tserensodnomi</name>
    <dbReference type="NCBI Taxonomy" id="1383053"/>
    <lineage>
        <taxon>Eukaryota</taxon>
        <taxon>Metazoa</taxon>
        <taxon>Ecdysozoa</taxon>
        <taxon>Arthropoda</taxon>
        <taxon>Crustacea</taxon>
        <taxon>Branchiopoda</taxon>
        <taxon>Anostraca</taxon>
        <taxon>Thamnocephalidae</taxon>
        <taxon>Phallocryptus</taxon>
    </lineage>
</organism>
<evidence type="ECO:0000256" key="10">
    <source>
        <dbReference type="RuleBase" id="RU000471"/>
    </source>
</evidence>
<feature type="transmembrane region" description="Helical" evidence="12">
    <location>
        <begin position="272"/>
        <end position="292"/>
    </location>
</feature>
<keyword evidence="10" id="KW-0520">NAD</keyword>
<dbReference type="AlphaFoldDB" id="A0A0U1Z7D0"/>
<keyword evidence="5" id="KW-0813">Transport</keyword>
<feature type="transmembrane region" description="Helical" evidence="12">
    <location>
        <begin position="139"/>
        <end position="159"/>
    </location>
</feature>
<evidence type="ECO:0000256" key="7">
    <source>
        <dbReference type="ARBA" id="ARBA00022989"/>
    </source>
</evidence>
<keyword evidence="7 12" id="KW-1133">Transmembrane helix</keyword>